<evidence type="ECO:0000313" key="1">
    <source>
        <dbReference type="EMBL" id="CBI23394.3"/>
    </source>
</evidence>
<reference evidence="2" key="1">
    <citation type="journal article" date="2007" name="Nature">
        <title>The grapevine genome sequence suggests ancestral hexaploidization in major angiosperm phyla.</title>
        <authorList>
            <consortium name="The French-Italian Public Consortium for Grapevine Genome Characterization."/>
            <person name="Jaillon O."/>
            <person name="Aury J.-M."/>
            <person name="Noel B."/>
            <person name="Policriti A."/>
            <person name="Clepet C."/>
            <person name="Casagrande A."/>
            <person name="Choisne N."/>
            <person name="Aubourg S."/>
            <person name="Vitulo N."/>
            <person name="Jubin C."/>
            <person name="Vezzi A."/>
            <person name="Legeai F."/>
            <person name="Hugueney P."/>
            <person name="Dasilva C."/>
            <person name="Horner D."/>
            <person name="Mica E."/>
            <person name="Jublot D."/>
            <person name="Poulain J."/>
            <person name="Bruyere C."/>
            <person name="Billault A."/>
            <person name="Segurens B."/>
            <person name="Gouyvenoux M."/>
            <person name="Ugarte E."/>
            <person name="Cattonaro F."/>
            <person name="Anthouard V."/>
            <person name="Vico V."/>
            <person name="Del Fabbro C."/>
            <person name="Alaux M."/>
            <person name="Di Gaspero G."/>
            <person name="Dumas V."/>
            <person name="Felice N."/>
            <person name="Paillard S."/>
            <person name="Juman I."/>
            <person name="Moroldo M."/>
            <person name="Scalabrin S."/>
            <person name="Canaguier A."/>
            <person name="Le Clainche I."/>
            <person name="Malacrida G."/>
            <person name="Durand E."/>
            <person name="Pesole G."/>
            <person name="Laucou V."/>
            <person name="Chatelet P."/>
            <person name="Merdinoglu D."/>
            <person name="Delledonne M."/>
            <person name="Pezzotti M."/>
            <person name="Lecharny A."/>
            <person name="Scarpelli C."/>
            <person name="Artiguenave F."/>
            <person name="Pe M.E."/>
            <person name="Valle G."/>
            <person name="Morgante M."/>
            <person name="Caboche M."/>
            <person name="Adam-Blondon A.-F."/>
            <person name="Weissenbach J."/>
            <person name="Quetier F."/>
            <person name="Wincker P."/>
        </authorList>
    </citation>
    <scope>NUCLEOTIDE SEQUENCE [LARGE SCALE GENOMIC DNA]</scope>
    <source>
        <strain evidence="2">cv. Pinot noir / PN40024</strain>
    </source>
</reference>
<name>D7SYU2_VITVI</name>
<accession>D7SYU2</accession>
<evidence type="ECO:0000313" key="2">
    <source>
        <dbReference type="Proteomes" id="UP000009183"/>
    </source>
</evidence>
<proteinExistence type="predicted"/>
<keyword evidence="2" id="KW-1185">Reference proteome</keyword>
<dbReference type="InParanoid" id="D7SYU2"/>
<dbReference type="HOGENOM" id="CLU_3036309_0_0_1"/>
<protein>
    <submittedName>
        <fullName evidence="1">Uncharacterized protein</fullName>
    </submittedName>
</protein>
<gene>
    <name evidence="1" type="ordered locus">VIT_02s0236g00170</name>
</gene>
<dbReference type="PaxDb" id="29760-VIT_02s0236g00170.t01"/>
<dbReference type="AlphaFoldDB" id="D7SYU2"/>
<sequence length="55" mass="6293">MIYRVSFIYPTKNLSFSLASGPLCDLIINSFKFDFFKKFSLQSGPQNRLLSLSLV</sequence>
<dbReference type="EMBL" id="FN595257">
    <property type="protein sequence ID" value="CBI23394.3"/>
    <property type="molecule type" value="Genomic_DNA"/>
</dbReference>
<organism evidence="1 2">
    <name type="scientific">Vitis vinifera</name>
    <name type="common">Grape</name>
    <dbReference type="NCBI Taxonomy" id="29760"/>
    <lineage>
        <taxon>Eukaryota</taxon>
        <taxon>Viridiplantae</taxon>
        <taxon>Streptophyta</taxon>
        <taxon>Embryophyta</taxon>
        <taxon>Tracheophyta</taxon>
        <taxon>Spermatophyta</taxon>
        <taxon>Magnoliopsida</taxon>
        <taxon>eudicotyledons</taxon>
        <taxon>Gunneridae</taxon>
        <taxon>Pentapetalae</taxon>
        <taxon>rosids</taxon>
        <taxon>Vitales</taxon>
        <taxon>Vitaceae</taxon>
        <taxon>Viteae</taxon>
        <taxon>Vitis</taxon>
    </lineage>
</organism>
<dbReference type="Proteomes" id="UP000009183">
    <property type="component" value="Chromosome 2"/>
</dbReference>
<dbReference type="STRING" id="29760.D7SYU2"/>